<reference evidence="4 5" key="1">
    <citation type="journal article" date="2013" name="Biodegradation">
        <title>Quantitative proteomic analysis of ibuprofen-degrading Patulibacter sp. strain I11.</title>
        <authorList>
            <person name="Almeida B."/>
            <person name="Kjeldal H."/>
            <person name="Lolas I."/>
            <person name="Knudsen A.D."/>
            <person name="Carvalho G."/>
            <person name="Nielsen K.L."/>
            <person name="Barreto Crespo M.T."/>
            <person name="Stensballe A."/>
            <person name="Nielsen J.L."/>
        </authorList>
    </citation>
    <scope>NUCLEOTIDE SEQUENCE [LARGE SCALE GENOMIC DNA]</scope>
    <source>
        <strain evidence="4 5">I11</strain>
    </source>
</reference>
<dbReference type="GO" id="GO:0003700">
    <property type="term" value="F:DNA-binding transcription factor activity"/>
    <property type="evidence" value="ECO:0007669"/>
    <property type="project" value="TreeGrafter"/>
</dbReference>
<dbReference type="PROSITE" id="PS50977">
    <property type="entry name" value="HTH_TETR_2"/>
    <property type="match status" value="1"/>
</dbReference>
<dbReference type="GO" id="GO:0000976">
    <property type="term" value="F:transcription cis-regulatory region binding"/>
    <property type="evidence" value="ECO:0007669"/>
    <property type="project" value="TreeGrafter"/>
</dbReference>
<feature type="domain" description="HTH tetR-type" evidence="3">
    <location>
        <begin position="15"/>
        <end position="75"/>
    </location>
</feature>
<dbReference type="InterPro" id="IPR009057">
    <property type="entry name" value="Homeodomain-like_sf"/>
</dbReference>
<evidence type="ECO:0000313" key="5">
    <source>
        <dbReference type="Proteomes" id="UP000005143"/>
    </source>
</evidence>
<comment type="caution">
    <text evidence="4">The sequence shown here is derived from an EMBL/GenBank/DDBJ whole genome shotgun (WGS) entry which is preliminary data.</text>
</comment>
<name>H0E6A5_9ACTN</name>
<protein>
    <submittedName>
        <fullName evidence="4">Transcriptional regulator TetR family</fullName>
    </submittedName>
</protein>
<dbReference type="RefSeq" id="WP_007575200.1">
    <property type="nucleotide sequence ID" value="NZ_AGUD01000201.1"/>
</dbReference>
<dbReference type="OrthoDB" id="4371863at2"/>
<dbReference type="PANTHER" id="PTHR30055">
    <property type="entry name" value="HTH-TYPE TRANSCRIPTIONAL REGULATOR RUTR"/>
    <property type="match status" value="1"/>
</dbReference>
<keyword evidence="5" id="KW-1185">Reference proteome</keyword>
<proteinExistence type="predicted"/>
<dbReference type="Gene3D" id="1.10.357.10">
    <property type="entry name" value="Tetracycline Repressor, domain 2"/>
    <property type="match status" value="1"/>
</dbReference>
<dbReference type="SUPFAM" id="SSF46689">
    <property type="entry name" value="Homeodomain-like"/>
    <property type="match status" value="1"/>
</dbReference>
<dbReference type="InterPro" id="IPR001647">
    <property type="entry name" value="HTH_TetR"/>
</dbReference>
<evidence type="ECO:0000256" key="2">
    <source>
        <dbReference type="PROSITE-ProRule" id="PRU00335"/>
    </source>
</evidence>
<organism evidence="4 5">
    <name type="scientific">Patulibacter medicamentivorans</name>
    <dbReference type="NCBI Taxonomy" id="1097667"/>
    <lineage>
        <taxon>Bacteria</taxon>
        <taxon>Bacillati</taxon>
        <taxon>Actinomycetota</taxon>
        <taxon>Thermoleophilia</taxon>
        <taxon>Solirubrobacterales</taxon>
        <taxon>Patulibacteraceae</taxon>
        <taxon>Patulibacter</taxon>
    </lineage>
</organism>
<dbReference type="InterPro" id="IPR050109">
    <property type="entry name" value="HTH-type_TetR-like_transc_reg"/>
</dbReference>
<dbReference type="InterPro" id="IPR040611">
    <property type="entry name" value="AlkX_C"/>
</dbReference>
<keyword evidence="1 2" id="KW-0238">DNA-binding</keyword>
<sequence>MSRGASTSFADATRSLLRRTLLEAARDLAAERPWRDVTMAAIAKRAGVSRQTLYNEFGARGPLTEALVLYEVDRFIATVEAAVAERAADPPEALTAALDVFLTAVAEDPLVHAVVTEDGRDELLPLVTSQAAPLLGYASERLAAILRSHWPHVPDGEARFMADTLVRLALSYVVLPVSDPRPTVDGVTRILRPYALAVLGGGAGG</sequence>
<dbReference type="PRINTS" id="PR00455">
    <property type="entry name" value="HTHTETR"/>
</dbReference>
<gene>
    <name evidence="4" type="ORF">PAI11_23550</name>
</gene>
<dbReference type="Pfam" id="PF18556">
    <property type="entry name" value="TetR_C_35"/>
    <property type="match status" value="1"/>
</dbReference>
<feature type="DNA-binding region" description="H-T-H motif" evidence="2">
    <location>
        <begin position="38"/>
        <end position="57"/>
    </location>
</feature>
<dbReference type="Pfam" id="PF00440">
    <property type="entry name" value="TetR_N"/>
    <property type="match status" value="1"/>
</dbReference>
<evidence type="ECO:0000313" key="4">
    <source>
        <dbReference type="EMBL" id="EHN10803.1"/>
    </source>
</evidence>
<dbReference type="Proteomes" id="UP000005143">
    <property type="component" value="Unassembled WGS sequence"/>
</dbReference>
<evidence type="ECO:0000259" key="3">
    <source>
        <dbReference type="PROSITE" id="PS50977"/>
    </source>
</evidence>
<evidence type="ECO:0000256" key="1">
    <source>
        <dbReference type="ARBA" id="ARBA00023125"/>
    </source>
</evidence>
<dbReference type="PATRIC" id="fig|1097667.3.peg.2336"/>
<dbReference type="PANTHER" id="PTHR30055:SF146">
    <property type="entry name" value="HTH-TYPE TRANSCRIPTIONAL DUAL REGULATOR CECR"/>
    <property type="match status" value="1"/>
</dbReference>
<dbReference type="AlphaFoldDB" id="H0E6A5"/>
<dbReference type="EMBL" id="AGUD01000201">
    <property type="protein sequence ID" value="EHN10803.1"/>
    <property type="molecule type" value="Genomic_DNA"/>
</dbReference>
<accession>H0E6A5</accession>